<evidence type="ECO:0000313" key="2">
    <source>
        <dbReference type="EMBL" id="TPG73538.1"/>
    </source>
</evidence>
<evidence type="ECO:0000259" key="1">
    <source>
        <dbReference type="Pfam" id="PF14411"/>
    </source>
</evidence>
<proteinExistence type="predicted"/>
<comment type="caution">
    <text evidence="2">The sequence shown here is derived from an EMBL/GenBank/DDBJ whole genome shotgun (WGS) entry which is preliminary data.</text>
</comment>
<reference evidence="2 3" key="1">
    <citation type="journal article" date="2019" name="Environ. Microbiol.">
        <title>Species interactions and distinct microbial communities in high Arctic permafrost affected cryosols are associated with the CH4 and CO2 gas fluxes.</title>
        <authorList>
            <person name="Altshuler I."/>
            <person name="Hamel J."/>
            <person name="Turney S."/>
            <person name="Magnuson E."/>
            <person name="Levesque R."/>
            <person name="Greer C."/>
            <person name="Whyte L.G."/>
        </authorList>
    </citation>
    <scope>NUCLEOTIDE SEQUENCE [LARGE SCALE GENOMIC DNA]</scope>
    <source>
        <strain evidence="2 3">OWC5</strain>
    </source>
</reference>
<dbReference type="InterPro" id="IPR026834">
    <property type="entry name" value="LHH"/>
</dbReference>
<dbReference type="AlphaFoldDB" id="A0A502HJS8"/>
<evidence type="ECO:0000313" key="3">
    <source>
        <dbReference type="Proteomes" id="UP000320914"/>
    </source>
</evidence>
<feature type="domain" description="LHH" evidence="1">
    <location>
        <begin position="60"/>
        <end position="135"/>
    </location>
</feature>
<organism evidence="2 3">
    <name type="scientific">Pseudomonas mandelii</name>
    <dbReference type="NCBI Taxonomy" id="75612"/>
    <lineage>
        <taxon>Bacteria</taxon>
        <taxon>Pseudomonadati</taxon>
        <taxon>Pseudomonadota</taxon>
        <taxon>Gammaproteobacteria</taxon>
        <taxon>Pseudomonadales</taxon>
        <taxon>Pseudomonadaceae</taxon>
        <taxon>Pseudomonas</taxon>
    </lineage>
</organism>
<gene>
    <name evidence="2" type="ORF">EAH74_32915</name>
</gene>
<dbReference type="RefSeq" id="WP_193560168.1">
    <property type="nucleotide sequence ID" value="NZ_RCZA01000032.1"/>
</dbReference>
<accession>A0A502HJS8</accession>
<name>A0A502HJS8_9PSED</name>
<protein>
    <submittedName>
        <fullName evidence="2">Type IV secretion protein Rhs</fullName>
    </submittedName>
</protein>
<dbReference type="EMBL" id="RCZA01000032">
    <property type="protein sequence ID" value="TPG73538.1"/>
    <property type="molecule type" value="Genomic_DNA"/>
</dbReference>
<feature type="non-terminal residue" evidence="2">
    <location>
        <position position="1"/>
    </location>
</feature>
<dbReference type="Proteomes" id="UP000320914">
    <property type="component" value="Unassembled WGS sequence"/>
</dbReference>
<sequence length="139" mass="15411">GAKGIGSATEAGSVFTQQRNFWSKDPIQFSGNKVYQRNDLFDPNLQTSWREGGKVITGSNAERMASGRAPIGVDGKSVNLHHMTQTQSGPIAEMTQSFHQTNSATIHINPNTIPSGIDRAAFDKWKVQYWQQRSADFRN</sequence>
<dbReference type="Pfam" id="PF14411">
    <property type="entry name" value="LHH"/>
    <property type="match status" value="1"/>
</dbReference>